<dbReference type="PROSITE" id="PS50404">
    <property type="entry name" value="GST_NTER"/>
    <property type="match status" value="1"/>
</dbReference>
<dbReference type="PANTHER" id="PTHR11571:SF224">
    <property type="entry name" value="HEMATOPOIETIC PROSTAGLANDIN D SYNTHASE"/>
    <property type="match status" value="1"/>
</dbReference>
<keyword evidence="7" id="KW-1185">Reference proteome</keyword>
<name>A7RT47_NEMVE</name>
<dbReference type="Gene3D" id="1.20.1050.10">
    <property type="match status" value="1"/>
</dbReference>
<dbReference type="InterPro" id="IPR036282">
    <property type="entry name" value="Glutathione-S-Trfase_C_sf"/>
</dbReference>
<dbReference type="Pfam" id="PF02798">
    <property type="entry name" value="GST_N"/>
    <property type="match status" value="1"/>
</dbReference>
<sequence>MPNYKLIYFNTRGRAEPTRLCFAAGGIPYEDVRLTGEEWTKMKAENKTIMGYLPVLEVDGIQYCESMAIFRLAAKLAGLCPTCPYEQARCDMVVDCSSDLFAKAMKFFFEKDQEQKKKLQEEFKEQHLNKFWDIMERLLTAKCNLDGSAQYFVGNKLTYADIILFSTSDTFESMFPGMLENFPGLRDLFKRVGENPGIKAWIEKRPNM</sequence>
<dbReference type="InterPro" id="IPR010987">
    <property type="entry name" value="Glutathione-S-Trfase_C-like"/>
</dbReference>
<dbReference type="InParanoid" id="A7RT47"/>
<dbReference type="OMA" id="DISVWVS"/>
<comment type="catalytic activity">
    <reaction evidence="3">
        <text>RX + glutathione = an S-substituted glutathione + a halide anion + H(+)</text>
        <dbReference type="Rhea" id="RHEA:16437"/>
        <dbReference type="ChEBI" id="CHEBI:15378"/>
        <dbReference type="ChEBI" id="CHEBI:16042"/>
        <dbReference type="ChEBI" id="CHEBI:17792"/>
        <dbReference type="ChEBI" id="CHEBI:57925"/>
        <dbReference type="ChEBI" id="CHEBI:90779"/>
        <dbReference type="EC" id="2.5.1.18"/>
    </reaction>
</comment>
<dbReference type="InterPro" id="IPR004045">
    <property type="entry name" value="Glutathione_S-Trfase_N"/>
</dbReference>
<dbReference type="SUPFAM" id="SSF47616">
    <property type="entry name" value="GST C-terminal domain-like"/>
    <property type="match status" value="1"/>
</dbReference>
<dbReference type="Pfam" id="PF14497">
    <property type="entry name" value="GST_C_3"/>
    <property type="match status" value="1"/>
</dbReference>
<dbReference type="eggNOG" id="KOG1695">
    <property type="taxonomic scope" value="Eukaryota"/>
</dbReference>
<keyword evidence="2" id="KW-0808">Transferase</keyword>
<dbReference type="HOGENOM" id="CLU_039475_1_0_1"/>
<dbReference type="SFLD" id="SFLDS00019">
    <property type="entry name" value="Glutathione_Transferase_(cytos"/>
    <property type="match status" value="1"/>
</dbReference>
<dbReference type="PROSITE" id="PS50405">
    <property type="entry name" value="GST_CTER"/>
    <property type="match status" value="1"/>
</dbReference>
<evidence type="ECO:0000313" key="6">
    <source>
        <dbReference type="EMBL" id="EDO45327.1"/>
    </source>
</evidence>
<reference evidence="6 7" key="1">
    <citation type="journal article" date="2007" name="Science">
        <title>Sea anemone genome reveals ancestral eumetazoan gene repertoire and genomic organization.</title>
        <authorList>
            <person name="Putnam N.H."/>
            <person name="Srivastava M."/>
            <person name="Hellsten U."/>
            <person name="Dirks B."/>
            <person name="Chapman J."/>
            <person name="Salamov A."/>
            <person name="Terry A."/>
            <person name="Shapiro H."/>
            <person name="Lindquist E."/>
            <person name="Kapitonov V.V."/>
            <person name="Jurka J."/>
            <person name="Genikhovich G."/>
            <person name="Grigoriev I.V."/>
            <person name="Lucas S.M."/>
            <person name="Steele R.E."/>
            <person name="Finnerty J.R."/>
            <person name="Technau U."/>
            <person name="Martindale M.Q."/>
            <person name="Rokhsar D.S."/>
        </authorList>
    </citation>
    <scope>NUCLEOTIDE SEQUENCE [LARGE SCALE GENOMIC DNA]</scope>
    <source>
        <strain evidence="7">CH2 X CH6</strain>
    </source>
</reference>
<organism evidence="6 7">
    <name type="scientific">Nematostella vectensis</name>
    <name type="common">Starlet sea anemone</name>
    <dbReference type="NCBI Taxonomy" id="45351"/>
    <lineage>
        <taxon>Eukaryota</taxon>
        <taxon>Metazoa</taxon>
        <taxon>Cnidaria</taxon>
        <taxon>Anthozoa</taxon>
        <taxon>Hexacorallia</taxon>
        <taxon>Actiniaria</taxon>
        <taxon>Edwardsiidae</taxon>
        <taxon>Nematostella</taxon>
    </lineage>
</organism>
<dbReference type="InterPro" id="IPR004046">
    <property type="entry name" value="GST_C"/>
</dbReference>
<dbReference type="STRING" id="45351.A7RT47"/>
<dbReference type="SFLD" id="SFLDG00363">
    <property type="entry name" value="AMPS_(cytGST):_Alpha-__Mu-__Pi"/>
    <property type="match status" value="1"/>
</dbReference>
<dbReference type="PANTHER" id="PTHR11571">
    <property type="entry name" value="GLUTATHIONE S-TRANSFERASE"/>
    <property type="match status" value="1"/>
</dbReference>
<feature type="domain" description="GST C-terminal" evidence="5">
    <location>
        <begin position="83"/>
        <end position="208"/>
    </location>
</feature>
<dbReference type="InterPro" id="IPR040079">
    <property type="entry name" value="Glutathione_S-Trfase"/>
</dbReference>
<dbReference type="InterPro" id="IPR036249">
    <property type="entry name" value="Thioredoxin-like_sf"/>
</dbReference>
<evidence type="ECO:0000259" key="4">
    <source>
        <dbReference type="PROSITE" id="PS50404"/>
    </source>
</evidence>
<dbReference type="EC" id="2.5.1.18" evidence="1"/>
<dbReference type="FunFam" id="1.20.1050.10:FF:000030">
    <property type="entry name" value="Glutathione S-transferase S1"/>
    <property type="match status" value="1"/>
</dbReference>
<evidence type="ECO:0000256" key="2">
    <source>
        <dbReference type="ARBA" id="ARBA00022679"/>
    </source>
</evidence>
<dbReference type="GO" id="GO:0006749">
    <property type="term" value="P:glutathione metabolic process"/>
    <property type="evidence" value="ECO:0000318"/>
    <property type="project" value="GO_Central"/>
</dbReference>
<dbReference type="EMBL" id="DS469536">
    <property type="protein sequence ID" value="EDO45327.1"/>
    <property type="molecule type" value="Genomic_DNA"/>
</dbReference>
<protein>
    <recommendedName>
        <fullName evidence="1">glutathione transferase</fullName>
        <ecNumber evidence="1">2.5.1.18</ecNumber>
    </recommendedName>
</protein>
<dbReference type="CDD" id="cd03039">
    <property type="entry name" value="GST_N_Sigma_like"/>
    <property type="match status" value="1"/>
</dbReference>
<dbReference type="SFLD" id="SFLDG01205">
    <property type="entry name" value="AMPS.1"/>
    <property type="match status" value="1"/>
</dbReference>
<dbReference type="GO" id="GO:0004364">
    <property type="term" value="F:glutathione transferase activity"/>
    <property type="evidence" value="ECO:0000318"/>
    <property type="project" value="GO_Central"/>
</dbReference>
<evidence type="ECO:0000313" key="7">
    <source>
        <dbReference type="Proteomes" id="UP000001593"/>
    </source>
</evidence>
<evidence type="ECO:0000256" key="3">
    <source>
        <dbReference type="ARBA" id="ARBA00047960"/>
    </source>
</evidence>
<dbReference type="Gene3D" id="3.40.30.10">
    <property type="entry name" value="Glutaredoxin"/>
    <property type="match status" value="1"/>
</dbReference>
<evidence type="ECO:0000256" key="1">
    <source>
        <dbReference type="ARBA" id="ARBA00012452"/>
    </source>
</evidence>
<dbReference type="FunCoup" id="A7RT47">
    <property type="interactions" value="20"/>
</dbReference>
<accession>A7RT47</accession>
<dbReference type="AlphaFoldDB" id="A7RT47"/>
<gene>
    <name evidence="6" type="ORF">NEMVEDRAFT_v1g236609</name>
</gene>
<dbReference type="OrthoDB" id="414243at2759"/>
<dbReference type="PhylomeDB" id="A7RT47"/>
<dbReference type="CDD" id="cd03192">
    <property type="entry name" value="GST_C_Sigma_like"/>
    <property type="match status" value="1"/>
</dbReference>
<dbReference type="Proteomes" id="UP000001593">
    <property type="component" value="Unassembled WGS sequence"/>
</dbReference>
<proteinExistence type="predicted"/>
<evidence type="ECO:0000259" key="5">
    <source>
        <dbReference type="PROSITE" id="PS50405"/>
    </source>
</evidence>
<dbReference type="KEGG" id="nve:5517441"/>
<dbReference type="InterPro" id="IPR050213">
    <property type="entry name" value="GST_superfamily"/>
</dbReference>
<feature type="domain" description="GST N-terminal" evidence="4">
    <location>
        <begin position="2"/>
        <end position="81"/>
    </location>
</feature>
<dbReference type="SUPFAM" id="SSF52833">
    <property type="entry name" value="Thioredoxin-like"/>
    <property type="match status" value="1"/>
</dbReference>